<evidence type="ECO:0000256" key="12">
    <source>
        <dbReference type="SAM" id="SignalP"/>
    </source>
</evidence>
<feature type="coiled-coil region" evidence="9">
    <location>
        <begin position="1038"/>
        <end position="1072"/>
    </location>
</feature>
<keyword evidence="4" id="KW-0805">Transcription regulation</keyword>
<keyword evidence="6" id="KW-0804">Transcription</keyword>
<dbReference type="InterPro" id="IPR043145">
    <property type="entry name" value="Znf_ZZ_sf"/>
</dbReference>
<keyword evidence="7" id="KW-0539">Nucleus</keyword>
<evidence type="ECO:0000256" key="5">
    <source>
        <dbReference type="ARBA" id="ARBA00023125"/>
    </source>
</evidence>
<evidence type="ECO:0000256" key="6">
    <source>
        <dbReference type="ARBA" id="ARBA00023163"/>
    </source>
</evidence>
<keyword evidence="11" id="KW-0472">Membrane</keyword>
<keyword evidence="9" id="KW-0175">Coiled coil</keyword>
<protein>
    <recommendedName>
        <fullName evidence="19">SWIRM-domain-containing protein</fullName>
    </recommendedName>
</protein>
<dbReference type="InterPro" id="IPR041984">
    <property type="entry name" value="Rsc8/Ssr1/Ssr2_ZZ"/>
</dbReference>
<dbReference type="PROSITE" id="PS50090">
    <property type="entry name" value="MYB_LIKE"/>
    <property type="match status" value="1"/>
</dbReference>
<feature type="region of interest" description="Disordered" evidence="10">
    <location>
        <begin position="1087"/>
        <end position="1131"/>
    </location>
</feature>
<keyword evidence="18" id="KW-1185">Reference proteome</keyword>
<feature type="region of interest" description="Disordered" evidence="10">
    <location>
        <begin position="223"/>
        <end position="281"/>
    </location>
</feature>
<dbReference type="InterPro" id="IPR036388">
    <property type="entry name" value="WH-like_DNA-bd_sf"/>
</dbReference>
<dbReference type="Pfam" id="PF00249">
    <property type="entry name" value="Myb_DNA-binding"/>
    <property type="match status" value="1"/>
</dbReference>
<keyword evidence="11" id="KW-0812">Transmembrane</keyword>
<feature type="compositionally biased region" description="Gly residues" evidence="10">
    <location>
        <begin position="264"/>
        <end position="279"/>
    </location>
</feature>
<dbReference type="eggNOG" id="KOG1279">
    <property type="taxonomic scope" value="Eukaryota"/>
</dbReference>
<feature type="region of interest" description="Disordered" evidence="10">
    <location>
        <begin position="929"/>
        <end position="998"/>
    </location>
</feature>
<feature type="compositionally biased region" description="Polar residues" evidence="10">
    <location>
        <begin position="972"/>
        <end position="989"/>
    </location>
</feature>
<evidence type="ECO:0000259" key="14">
    <source>
        <dbReference type="PROSITE" id="PS50135"/>
    </source>
</evidence>
<dbReference type="SMART" id="SM00717">
    <property type="entry name" value="SANT"/>
    <property type="match status" value="1"/>
</dbReference>
<dbReference type="Proteomes" id="UP000007431">
    <property type="component" value="Unassembled WGS sequence"/>
</dbReference>
<dbReference type="PROSITE" id="PS50135">
    <property type="entry name" value="ZF_ZZ_2"/>
    <property type="match status" value="1"/>
</dbReference>
<feature type="compositionally biased region" description="Basic and acidic residues" evidence="10">
    <location>
        <begin position="931"/>
        <end position="940"/>
    </location>
</feature>
<evidence type="ECO:0000259" key="16">
    <source>
        <dbReference type="PROSITE" id="PS51293"/>
    </source>
</evidence>
<dbReference type="PROSITE" id="PS51293">
    <property type="entry name" value="SANT"/>
    <property type="match status" value="1"/>
</dbReference>
<dbReference type="InterPro" id="IPR007526">
    <property type="entry name" value="SWIRM"/>
</dbReference>
<dbReference type="GO" id="GO:0006338">
    <property type="term" value="P:chromatin remodeling"/>
    <property type="evidence" value="ECO:0007669"/>
    <property type="project" value="UniProtKB-ARBA"/>
</dbReference>
<feature type="compositionally biased region" description="Basic and acidic residues" evidence="10">
    <location>
        <begin position="467"/>
        <end position="480"/>
    </location>
</feature>
<keyword evidence="1" id="KW-0479">Metal-binding</keyword>
<dbReference type="SUPFAM" id="SSF57850">
    <property type="entry name" value="RING/U-box"/>
    <property type="match status" value="1"/>
</dbReference>
<feature type="compositionally biased region" description="Basic and acidic residues" evidence="10">
    <location>
        <begin position="948"/>
        <end position="959"/>
    </location>
</feature>
<dbReference type="Gene3D" id="1.10.10.60">
    <property type="entry name" value="Homeodomain-like"/>
    <property type="match status" value="1"/>
</dbReference>
<dbReference type="OrthoDB" id="118550at2759"/>
<dbReference type="Pfam" id="PF16495">
    <property type="entry name" value="SWIRM-assoc_1"/>
    <property type="match status" value="1"/>
</dbReference>
<evidence type="ECO:0000256" key="10">
    <source>
        <dbReference type="SAM" id="MobiDB-lite"/>
    </source>
</evidence>
<dbReference type="GO" id="GO:0008270">
    <property type="term" value="F:zinc ion binding"/>
    <property type="evidence" value="ECO:0007669"/>
    <property type="project" value="UniProtKB-KW"/>
</dbReference>
<dbReference type="GO" id="GO:0045893">
    <property type="term" value="P:positive regulation of DNA-templated transcription"/>
    <property type="evidence" value="ECO:0007669"/>
    <property type="project" value="TreeGrafter"/>
</dbReference>
<dbReference type="EMBL" id="GL377312">
    <property type="protein sequence ID" value="EFI92726.1"/>
    <property type="molecule type" value="Genomic_DNA"/>
</dbReference>
<evidence type="ECO:0000259" key="13">
    <source>
        <dbReference type="PROSITE" id="PS50090"/>
    </source>
</evidence>
<evidence type="ECO:0000256" key="11">
    <source>
        <dbReference type="SAM" id="Phobius"/>
    </source>
</evidence>
<dbReference type="STRING" id="578458.D8QHR7"/>
<dbReference type="AlphaFoldDB" id="D8QHR7"/>
<evidence type="ECO:0000256" key="4">
    <source>
        <dbReference type="ARBA" id="ARBA00023015"/>
    </source>
</evidence>
<dbReference type="GO" id="GO:0003677">
    <property type="term" value="F:DNA binding"/>
    <property type="evidence" value="ECO:0007669"/>
    <property type="project" value="UniProtKB-KW"/>
</dbReference>
<dbReference type="InParanoid" id="D8QHR7"/>
<organism evidence="18">
    <name type="scientific">Schizophyllum commune (strain H4-8 / FGSC 9210)</name>
    <name type="common">Split gill fungus</name>
    <dbReference type="NCBI Taxonomy" id="578458"/>
    <lineage>
        <taxon>Eukaryota</taxon>
        <taxon>Fungi</taxon>
        <taxon>Dikarya</taxon>
        <taxon>Basidiomycota</taxon>
        <taxon>Agaricomycotina</taxon>
        <taxon>Agaricomycetes</taxon>
        <taxon>Agaricomycetidae</taxon>
        <taxon>Agaricales</taxon>
        <taxon>Schizophyllaceae</taxon>
        <taxon>Schizophyllum</taxon>
    </lineage>
</organism>
<feature type="compositionally biased region" description="Low complexity" evidence="10">
    <location>
        <begin position="227"/>
        <end position="246"/>
    </location>
</feature>
<evidence type="ECO:0000313" key="18">
    <source>
        <dbReference type="Proteomes" id="UP000007431"/>
    </source>
</evidence>
<dbReference type="SMART" id="SM00291">
    <property type="entry name" value="ZnF_ZZ"/>
    <property type="match status" value="1"/>
</dbReference>
<evidence type="ECO:0000313" key="17">
    <source>
        <dbReference type="EMBL" id="EFI92726.1"/>
    </source>
</evidence>
<feature type="chain" id="PRO_5003120907" description="SWIRM-domain-containing protein" evidence="12">
    <location>
        <begin position="29"/>
        <end position="1131"/>
    </location>
</feature>
<dbReference type="VEuPathDB" id="FungiDB:SCHCODRAFT_02516306"/>
<dbReference type="GO" id="GO:0042393">
    <property type="term" value="F:histone binding"/>
    <property type="evidence" value="ECO:0007669"/>
    <property type="project" value="TreeGrafter"/>
</dbReference>
<reference evidence="17 18" key="1">
    <citation type="journal article" date="2010" name="Nat. Biotechnol.">
        <title>Genome sequence of the model mushroom Schizophyllum commune.</title>
        <authorList>
            <person name="Ohm R.A."/>
            <person name="de Jong J.F."/>
            <person name="Lugones L.G."/>
            <person name="Aerts A."/>
            <person name="Kothe E."/>
            <person name="Stajich J.E."/>
            <person name="de Vries R.P."/>
            <person name="Record E."/>
            <person name="Levasseur A."/>
            <person name="Baker S.E."/>
            <person name="Bartholomew K.A."/>
            <person name="Coutinho P.M."/>
            <person name="Erdmann S."/>
            <person name="Fowler T.J."/>
            <person name="Gathman A.C."/>
            <person name="Lombard V."/>
            <person name="Henrissat B."/>
            <person name="Knabe N."/>
            <person name="Kuees U."/>
            <person name="Lilly W.W."/>
            <person name="Lindquist E."/>
            <person name="Lucas S."/>
            <person name="Magnuson J.K."/>
            <person name="Piumi F."/>
            <person name="Raudaskoski M."/>
            <person name="Salamov A."/>
            <person name="Schmutz J."/>
            <person name="Schwarze F.W.M.R."/>
            <person name="vanKuyk P.A."/>
            <person name="Horton J.S."/>
            <person name="Grigoriev I.V."/>
            <person name="Woesten H.A.B."/>
        </authorList>
    </citation>
    <scope>NUCLEOTIDE SEQUENCE [LARGE SCALE GENOMIC DNA]</scope>
    <source>
        <strain evidence="18">H4-8 / FGSC 9210</strain>
    </source>
</reference>
<dbReference type="InterPro" id="IPR017884">
    <property type="entry name" value="SANT_dom"/>
</dbReference>
<feature type="compositionally biased region" description="Basic and acidic residues" evidence="10">
    <location>
        <begin position="316"/>
        <end position="325"/>
    </location>
</feature>
<dbReference type="InterPro" id="IPR001005">
    <property type="entry name" value="SANT/Myb"/>
</dbReference>
<proteinExistence type="predicted"/>
<dbReference type="GO" id="GO:0016514">
    <property type="term" value="C:SWI/SNF complex"/>
    <property type="evidence" value="ECO:0007669"/>
    <property type="project" value="TreeGrafter"/>
</dbReference>
<accession>D8QHR7</accession>
<evidence type="ECO:0000256" key="8">
    <source>
        <dbReference type="PROSITE-ProRule" id="PRU00228"/>
    </source>
</evidence>
<dbReference type="PANTHER" id="PTHR12802:SF41">
    <property type="entry name" value="BRAHMA ASSOCIATED PROTEIN 155 KDA"/>
    <property type="match status" value="1"/>
</dbReference>
<dbReference type="CDD" id="cd02336">
    <property type="entry name" value="ZZ_RSC8"/>
    <property type="match status" value="1"/>
</dbReference>
<feature type="domain" description="SWIRM" evidence="15">
    <location>
        <begin position="587"/>
        <end position="684"/>
    </location>
</feature>
<feature type="transmembrane region" description="Helical" evidence="11">
    <location>
        <begin position="287"/>
        <end position="310"/>
    </location>
</feature>
<evidence type="ECO:0000256" key="9">
    <source>
        <dbReference type="SAM" id="Coils"/>
    </source>
</evidence>
<dbReference type="InterPro" id="IPR009057">
    <property type="entry name" value="Homeodomain-like_sf"/>
</dbReference>
<feature type="domain" description="ZZ-type" evidence="14">
    <location>
        <begin position="770"/>
        <end position="824"/>
    </location>
</feature>
<evidence type="ECO:0000256" key="7">
    <source>
        <dbReference type="ARBA" id="ARBA00023242"/>
    </source>
</evidence>
<dbReference type="Pfam" id="PF00569">
    <property type="entry name" value="ZZ"/>
    <property type="match status" value="1"/>
</dbReference>
<keyword evidence="12" id="KW-0732">Signal</keyword>
<dbReference type="Gene3D" id="3.30.60.90">
    <property type="match status" value="1"/>
</dbReference>
<feature type="region of interest" description="Disordered" evidence="10">
    <location>
        <begin position="316"/>
        <end position="401"/>
    </location>
</feature>
<feature type="domain" description="Myb-like" evidence="13">
    <location>
        <begin position="832"/>
        <end position="874"/>
    </location>
</feature>
<dbReference type="PROSITE" id="PS50934">
    <property type="entry name" value="SWIRM"/>
    <property type="match status" value="1"/>
</dbReference>
<evidence type="ECO:0008006" key="19">
    <source>
        <dbReference type="Google" id="ProtNLM"/>
    </source>
</evidence>
<dbReference type="CDD" id="cd00167">
    <property type="entry name" value="SANT"/>
    <property type="match status" value="1"/>
</dbReference>
<dbReference type="RefSeq" id="XP_003027629.1">
    <property type="nucleotide sequence ID" value="XM_003027583.1"/>
</dbReference>
<sequence length="1131" mass="120926">MAASMPRRRQAAARAALALLLPVQLASAYTWNFQSKPTQCEDLSIKISGSDGKPPYRVLIVPYGPSPLDNNIEARRIVAEEADGDSDTITFQLKYPENSQFVAVVSDANAFGSGGTSGPAIVASSSDTSCYPTSNVAPDWVFNIYPQNQIVQCQQTRLWWDEDDVQGTPYFTGVIPGGDSFAIPPADINTTTETGTGFSWTPNVRGMTQLLIVAGDNRGNGTGGSGTYTVSSSSDNSCLDSNSPSSTPGDAAGGSYPTNTDGASNGGSSGGSGSTGSDGGSSDNTGAIVGGVIGGVAGVACIALALFFLMRRKKNQNREKEKPVLIDDDQDGRGGTNEGTDNDLPQYYEPEPFMVPDPTSDGRRTSAGNLTESGYLPTPSRSGTPDVMSASGATRKTAPRQMRAVNFIQHDDAGPSMPPGASEEPETIELPPAYTNIRKEPPPAETQAYTYDTMDSPKRSASPAGSDSKRARLDDGEGTHEPAPINLDNAPGKRGENEPVPGGEIGNLPPEGAGDAHMDDAAAPPARVRQLKEDDEGGDVSMGDDEGGSGDENENEADEEDPAALEATRIRLEEQARKYLAAQTHEIIIPSYAAWFDMSKINPVEERALPEFFNSRNRSKTPAIYKDYRDFMINTYRLRPSEYLTVTACRRNLAGDVCAIMRVHAFLEQWGLINYQIDPETRPAALAPPFTGHFRVVLDTPRGLQSLHPGTRPQNPGAVAVNGAQKQATPASLEMRKNIYQTSSKSSRQINEGEAAALANGKDVPTSARSGLYTCDTCGADCSAVRYHSLKDKRFQLCQPCYLDGRFPSTMFSGDFVKLTSAAVHGVADDDWTDEEMLRLLEGIEMYEDDWSRIEEYVGTRSAQQCIRKFLELPIEDPYLSTEGSMGPLRFGRVPFEQADNPVMSVVAFLAGVVNPGVAAEAAKTALHALTDGDKGGPKEEEADEENADKMDEDKKEEQPADSTPAEPSAAAGTSTEGNGDSSSTSQPAKKQPTVPHSKVARAADLALKASARAARQLADAEDAQIRGTLASLIKLTLTKLEMKMSQFEELEDILEDERKNLESARIALMSERLSLKKMLEQTREQLAAHGASVPSQLGTTGQGPIANEVQNVDMGGPSGPVPDGSMLQLS</sequence>
<dbReference type="GeneID" id="9591653"/>
<dbReference type="PANTHER" id="PTHR12802">
    <property type="entry name" value="SWI/SNF COMPLEX-RELATED"/>
    <property type="match status" value="1"/>
</dbReference>
<dbReference type="HOGENOM" id="CLU_278999_0_0_1"/>
<evidence type="ECO:0000256" key="1">
    <source>
        <dbReference type="ARBA" id="ARBA00022723"/>
    </source>
</evidence>
<dbReference type="FunFam" id="1.10.10.10:FF:000020">
    <property type="entry name" value="SWI/SNF complex subunit SMARCC2 isoform c"/>
    <property type="match status" value="1"/>
</dbReference>
<dbReference type="FunFam" id="1.10.10.60:FF:000014">
    <property type="entry name" value="SWI/SNF complex subunit SMARCC2 isoform C"/>
    <property type="match status" value="1"/>
</dbReference>
<dbReference type="Gene3D" id="1.10.10.10">
    <property type="entry name" value="Winged helix-like DNA-binding domain superfamily/Winged helix DNA-binding domain"/>
    <property type="match status" value="1"/>
</dbReference>
<feature type="region of interest" description="Disordered" evidence="10">
    <location>
        <begin position="433"/>
        <end position="563"/>
    </location>
</feature>
<evidence type="ECO:0000259" key="15">
    <source>
        <dbReference type="PROSITE" id="PS50934"/>
    </source>
</evidence>
<gene>
    <name evidence="17" type="ORF">SCHCODRAFT_258604</name>
</gene>
<dbReference type="SUPFAM" id="SSF46689">
    <property type="entry name" value="Homeodomain-like"/>
    <property type="match status" value="2"/>
</dbReference>
<dbReference type="KEGG" id="scm:SCHCO_02516306"/>
<dbReference type="Pfam" id="PF04433">
    <property type="entry name" value="SWIRM"/>
    <property type="match status" value="1"/>
</dbReference>
<evidence type="ECO:0000256" key="3">
    <source>
        <dbReference type="ARBA" id="ARBA00022833"/>
    </source>
</evidence>
<keyword evidence="11" id="KW-1133">Transmembrane helix</keyword>
<keyword evidence="2 8" id="KW-0863">Zinc-finger</keyword>
<feature type="signal peptide" evidence="12">
    <location>
        <begin position="1"/>
        <end position="28"/>
    </location>
</feature>
<keyword evidence="5" id="KW-0238">DNA-binding</keyword>
<keyword evidence="3" id="KW-0862">Zinc</keyword>
<evidence type="ECO:0000256" key="2">
    <source>
        <dbReference type="ARBA" id="ARBA00022771"/>
    </source>
</evidence>
<feature type="domain" description="SANT" evidence="16">
    <location>
        <begin position="827"/>
        <end position="878"/>
    </location>
</feature>
<dbReference type="InterPro" id="IPR000433">
    <property type="entry name" value="Znf_ZZ"/>
</dbReference>
<feature type="compositionally biased region" description="Acidic residues" evidence="10">
    <location>
        <begin position="533"/>
        <end position="563"/>
    </location>
</feature>
<name>D8QHR7_SCHCM</name>
<dbReference type="InterPro" id="IPR032451">
    <property type="entry name" value="SMARCC_C"/>
</dbReference>